<accession>A0ABP9QM14</accession>
<gene>
    <name evidence="3" type="ORF">GCM10025770_17550</name>
</gene>
<evidence type="ECO:0000313" key="3">
    <source>
        <dbReference type="EMBL" id="GAA5164166.1"/>
    </source>
</evidence>
<comment type="caution">
    <text evidence="3">The sequence shown here is derived from an EMBL/GenBank/DDBJ whole genome shotgun (WGS) entry which is preliminary data.</text>
</comment>
<keyword evidence="4" id="KW-1185">Reference proteome</keyword>
<dbReference type="Proteomes" id="UP001500547">
    <property type="component" value="Unassembled WGS sequence"/>
</dbReference>
<reference evidence="4" key="1">
    <citation type="journal article" date="2019" name="Int. J. Syst. Evol. Microbiol.">
        <title>The Global Catalogue of Microorganisms (GCM) 10K type strain sequencing project: providing services to taxonomists for standard genome sequencing and annotation.</title>
        <authorList>
            <consortium name="The Broad Institute Genomics Platform"/>
            <consortium name="The Broad Institute Genome Sequencing Center for Infectious Disease"/>
            <person name="Wu L."/>
            <person name="Ma J."/>
        </authorList>
    </citation>
    <scope>NUCLEOTIDE SEQUENCE [LARGE SCALE GENOMIC DNA]</scope>
    <source>
        <strain evidence="4">JCM 18715</strain>
    </source>
</reference>
<organism evidence="3 4">
    <name type="scientific">Viridibacterium curvum</name>
    <dbReference type="NCBI Taxonomy" id="1101404"/>
    <lineage>
        <taxon>Bacteria</taxon>
        <taxon>Pseudomonadati</taxon>
        <taxon>Pseudomonadota</taxon>
        <taxon>Betaproteobacteria</taxon>
        <taxon>Rhodocyclales</taxon>
        <taxon>Rhodocyclaceae</taxon>
        <taxon>Viridibacterium</taxon>
    </lineage>
</organism>
<evidence type="ECO:0000256" key="1">
    <source>
        <dbReference type="ARBA" id="ARBA00007689"/>
    </source>
</evidence>
<dbReference type="Pfam" id="PF03795">
    <property type="entry name" value="YCII"/>
    <property type="match status" value="1"/>
</dbReference>
<dbReference type="Gene3D" id="3.30.70.1060">
    <property type="entry name" value="Dimeric alpha+beta barrel"/>
    <property type="match status" value="1"/>
</dbReference>
<name>A0ABP9QM14_9RHOO</name>
<comment type="similarity">
    <text evidence="1">Belongs to the YciI family.</text>
</comment>
<feature type="domain" description="YCII-related" evidence="2">
    <location>
        <begin position="1"/>
        <end position="87"/>
    </location>
</feature>
<dbReference type="InterPro" id="IPR011008">
    <property type="entry name" value="Dimeric_a/b-barrel"/>
</dbReference>
<dbReference type="EMBL" id="BAABLD010000008">
    <property type="protein sequence ID" value="GAA5164166.1"/>
    <property type="molecule type" value="Genomic_DNA"/>
</dbReference>
<evidence type="ECO:0000313" key="4">
    <source>
        <dbReference type="Proteomes" id="UP001500547"/>
    </source>
</evidence>
<proteinExistence type="inferred from homology"/>
<dbReference type="InterPro" id="IPR005545">
    <property type="entry name" value="YCII"/>
</dbReference>
<dbReference type="SUPFAM" id="SSF54909">
    <property type="entry name" value="Dimeric alpha+beta barrel"/>
    <property type="match status" value="1"/>
</dbReference>
<evidence type="ECO:0000259" key="2">
    <source>
        <dbReference type="Pfam" id="PF03795"/>
    </source>
</evidence>
<sequence>MLYVVRFYDRADQLAVREQYLQAPVDWLDANKDVVLIGGSLRESPGAKPDGGMWLVEAESRAAVEALMQTDPFWVHGLRERYELHFWRKAFPDRKALI</sequence>
<dbReference type="RefSeq" id="WP_345532534.1">
    <property type="nucleotide sequence ID" value="NZ_BAABLD010000008.1"/>
</dbReference>
<protein>
    <recommendedName>
        <fullName evidence="2">YCII-related domain-containing protein</fullName>
    </recommendedName>
</protein>